<dbReference type="InterPro" id="IPR050838">
    <property type="entry name" value="Ketopantoate_reductase"/>
</dbReference>
<evidence type="ECO:0000313" key="8">
    <source>
        <dbReference type="Proteomes" id="UP000029964"/>
    </source>
</evidence>
<dbReference type="GO" id="GO:0005739">
    <property type="term" value="C:mitochondrion"/>
    <property type="evidence" value="ECO:0007669"/>
    <property type="project" value="TreeGrafter"/>
</dbReference>
<evidence type="ECO:0000259" key="6">
    <source>
        <dbReference type="Pfam" id="PF08546"/>
    </source>
</evidence>
<dbReference type="Pfam" id="PF02558">
    <property type="entry name" value="ApbA"/>
    <property type="match status" value="1"/>
</dbReference>
<dbReference type="AlphaFoldDB" id="A0A086SX16"/>
<dbReference type="STRING" id="857340.A0A086SX16"/>
<proteinExistence type="inferred from homology"/>
<evidence type="ECO:0000256" key="3">
    <source>
        <dbReference type="ARBA" id="ARBA00023002"/>
    </source>
</evidence>
<evidence type="ECO:0000256" key="2">
    <source>
        <dbReference type="ARBA" id="ARBA00022857"/>
    </source>
</evidence>
<dbReference type="InterPro" id="IPR013328">
    <property type="entry name" value="6PGD_dom2"/>
</dbReference>
<dbReference type="InterPro" id="IPR013332">
    <property type="entry name" value="KPR_N"/>
</dbReference>
<feature type="domain" description="Ketopantoate reductase C-terminal" evidence="6">
    <location>
        <begin position="255"/>
        <end position="392"/>
    </location>
</feature>
<dbReference type="HOGENOM" id="CLU_031468_9_0_1"/>
<feature type="domain" description="Ketopantoate reductase N-terminal" evidence="5">
    <location>
        <begin position="43"/>
        <end position="217"/>
    </location>
</feature>
<dbReference type="InterPro" id="IPR008927">
    <property type="entry name" value="6-PGluconate_DH-like_C_sf"/>
</dbReference>
<dbReference type="Pfam" id="PF08546">
    <property type="entry name" value="ApbA_C"/>
    <property type="match status" value="1"/>
</dbReference>
<dbReference type="GO" id="GO:0050661">
    <property type="term" value="F:NADP binding"/>
    <property type="evidence" value="ECO:0007669"/>
    <property type="project" value="TreeGrafter"/>
</dbReference>
<comment type="similarity">
    <text evidence="1">Belongs to the ketopantoate reductase family.</text>
</comment>
<dbReference type="EMBL" id="JPKY01000120">
    <property type="protein sequence ID" value="KFH41648.1"/>
    <property type="molecule type" value="Genomic_DNA"/>
</dbReference>
<dbReference type="SUPFAM" id="SSF48179">
    <property type="entry name" value="6-phosphogluconate dehydrogenase C-terminal domain-like"/>
    <property type="match status" value="1"/>
</dbReference>
<name>A0A086SX16_HAPC1</name>
<gene>
    <name evidence="7" type="ORF">ACRE_076510</name>
</gene>
<dbReference type="PANTHER" id="PTHR43765:SF2">
    <property type="entry name" value="2-DEHYDROPANTOATE 2-REDUCTASE"/>
    <property type="match status" value="1"/>
</dbReference>
<organism evidence="7 8">
    <name type="scientific">Hapsidospora chrysogenum (strain ATCC 11550 / CBS 779.69 / DSM 880 / IAM 14645 / JCM 23072 / IMI 49137)</name>
    <name type="common">Acremonium chrysogenum</name>
    <dbReference type="NCBI Taxonomy" id="857340"/>
    <lineage>
        <taxon>Eukaryota</taxon>
        <taxon>Fungi</taxon>
        <taxon>Dikarya</taxon>
        <taxon>Ascomycota</taxon>
        <taxon>Pezizomycotina</taxon>
        <taxon>Sordariomycetes</taxon>
        <taxon>Hypocreomycetidae</taxon>
        <taxon>Hypocreales</taxon>
        <taxon>Bionectriaceae</taxon>
        <taxon>Hapsidospora</taxon>
    </lineage>
</organism>
<reference evidence="8" key="1">
    <citation type="journal article" date="2014" name="Genome Announc.">
        <title>Genome sequence and annotation of Acremonium chrysogenum, producer of the beta-lactam antibiotic cephalosporin C.</title>
        <authorList>
            <person name="Terfehr D."/>
            <person name="Dahlmann T.A."/>
            <person name="Specht T."/>
            <person name="Zadra I."/>
            <person name="Kuernsteiner H."/>
            <person name="Kueck U."/>
        </authorList>
    </citation>
    <scope>NUCLEOTIDE SEQUENCE [LARGE SCALE GENOMIC DNA]</scope>
    <source>
        <strain evidence="8">ATCC 11550 / CBS 779.69 / DSM 880 / IAM 14645 / JCM 23072 / IMI 49137</strain>
    </source>
</reference>
<dbReference type="OrthoDB" id="73846at2759"/>
<keyword evidence="3" id="KW-0560">Oxidoreductase</keyword>
<sequence>MSSSHPPWLTSLLNDTSPAPRIYRWTPNKHQPPGPPPDDPRRIFILGVGNIGRLYAVHLTRHRPNPPPITLVLHRRDLLDHWIADPGIEISRDGGKIVEKTVDGLDVEYWTDDPPPADEGSSSEIGPLISNIIIATKADAALPQADRLRRYLGPSSTVAFAQNGISKMWPPHGRLYASHRWPAGDAPSFAACITTHGVLSHGLFRSEHASVADAKIGLVMPSPIRPRGSEYLLDTVATAPGLESRRVSRADLWVLQLEKLVVNSIINPITAILRCKNGVLFAEPSGVLVDVMNRVLHETSRVYQALVDHPSTAEILMDPDSPGHSTLGTEAKSLDAIRRDLTDRFAVGALRAMLWRVGHQVSLNTSSMLQDVRAGRRTEIREFNGWIVDTAHFLSAGTSTSTDHTRSSNTSTDPARCQAGQQHQDLDVSTHRALIDLVESGKTLDQSELGRAISG</sequence>
<feature type="compositionally biased region" description="Polar residues" evidence="4">
    <location>
        <begin position="397"/>
        <end position="423"/>
    </location>
</feature>
<keyword evidence="8" id="KW-1185">Reference proteome</keyword>
<evidence type="ECO:0000256" key="4">
    <source>
        <dbReference type="SAM" id="MobiDB-lite"/>
    </source>
</evidence>
<dbReference type="Proteomes" id="UP000029964">
    <property type="component" value="Unassembled WGS sequence"/>
</dbReference>
<dbReference type="Gene3D" id="3.40.50.720">
    <property type="entry name" value="NAD(P)-binding Rossmann-like Domain"/>
    <property type="match status" value="1"/>
</dbReference>
<comment type="caution">
    <text evidence="7">The sequence shown here is derived from an EMBL/GenBank/DDBJ whole genome shotgun (WGS) entry which is preliminary data.</text>
</comment>
<evidence type="ECO:0000259" key="5">
    <source>
        <dbReference type="Pfam" id="PF02558"/>
    </source>
</evidence>
<dbReference type="InterPro" id="IPR013752">
    <property type="entry name" value="KPA_reductase"/>
</dbReference>
<dbReference type="Gene3D" id="1.10.1040.10">
    <property type="entry name" value="N-(1-d-carboxylethyl)-l-norvaline Dehydrogenase, domain 2"/>
    <property type="match status" value="1"/>
</dbReference>
<evidence type="ECO:0000313" key="7">
    <source>
        <dbReference type="EMBL" id="KFH41648.1"/>
    </source>
</evidence>
<dbReference type="PANTHER" id="PTHR43765">
    <property type="entry name" value="2-DEHYDROPANTOATE 2-REDUCTASE-RELATED"/>
    <property type="match status" value="1"/>
</dbReference>
<keyword evidence="2" id="KW-0521">NADP</keyword>
<evidence type="ECO:0000256" key="1">
    <source>
        <dbReference type="ARBA" id="ARBA00007870"/>
    </source>
</evidence>
<accession>A0A086SX16</accession>
<feature type="region of interest" description="Disordered" evidence="4">
    <location>
        <begin position="20"/>
        <end position="42"/>
    </location>
</feature>
<feature type="region of interest" description="Disordered" evidence="4">
    <location>
        <begin position="397"/>
        <end position="425"/>
    </location>
</feature>
<dbReference type="GO" id="GO:0008677">
    <property type="term" value="F:2-dehydropantoate 2-reductase activity"/>
    <property type="evidence" value="ECO:0007669"/>
    <property type="project" value="TreeGrafter"/>
</dbReference>
<protein>
    <submittedName>
        <fullName evidence="7">2-dehydropantoate 2-reductase-like protein</fullName>
    </submittedName>
</protein>